<comment type="caution">
    <text evidence="5">The sequence shown here is derived from an EMBL/GenBank/DDBJ whole genome shotgun (WGS) entry which is preliminary data.</text>
</comment>
<dbReference type="AlphaFoldDB" id="A0A235B5X0"/>
<keyword evidence="2" id="KW-0285">Flavoprotein</keyword>
<protein>
    <recommendedName>
        <fullName evidence="4">Flavin reductase like domain-containing protein</fullName>
    </recommendedName>
</protein>
<dbReference type="InterPro" id="IPR052174">
    <property type="entry name" value="Flavoredoxin"/>
</dbReference>
<proteinExistence type="inferred from homology"/>
<dbReference type="Pfam" id="PF01613">
    <property type="entry name" value="Flavin_Reduct"/>
    <property type="match status" value="1"/>
</dbReference>
<gene>
    <name evidence="5" type="ORF">CHM34_12000</name>
</gene>
<dbReference type="SUPFAM" id="SSF50475">
    <property type="entry name" value="FMN-binding split barrel"/>
    <property type="match status" value="1"/>
</dbReference>
<dbReference type="EMBL" id="NOWF01000007">
    <property type="protein sequence ID" value="OYD07297.1"/>
    <property type="molecule type" value="Genomic_DNA"/>
</dbReference>
<dbReference type="InterPro" id="IPR002563">
    <property type="entry name" value="Flavin_Rdtase-like_dom"/>
</dbReference>
<evidence type="ECO:0000313" key="6">
    <source>
        <dbReference type="Proteomes" id="UP000215459"/>
    </source>
</evidence>
<dbReference type="InterPro" id="IPR012349">
    <property type="entry name" value="Split_barrel_FMN-bd"/>
</dbReference>
<evidence type="ECO:0000256" key="2">
    <source>
        <dbReference type="ARBA" id="ARBA00022630"/>
    </source>
</evidence>
<keyword evidence="6" id="KW-1185">Reference proteome</keyword>
<reference evidence="5 6" key="1">
    <citation type="submission" date="2017-07" db="EMBL/GenBank/DDBJ databases">
        <title>The genome sequence of Paludifilum halophilum highlights mechanisms for microbial adaptation to high salt environemnts.</title>
        <authorList>
            <person name="Belbahri L."/>
        </authorList>
    </citation>
    <scope>NUCLEOTIDE SEQUENCE [LARGE SCALE GENOMIC DNA]</scope>
    <source>
        <strain evidence="5 6">DSM 102817</strain>
    </source>
</reference>
<evidence type="ECO:0000313" key="5">
    <source>
        <dbReference type="EMBL" id="OYD07297.1"/>
    </source>
</evidence>
<dbReference type="GO" id="GO:0016646">
    <property type="term" value="F:oxidoreductase activity, acting on the CH-NH group of donors, NAD or NADP as acceptor"/>
    <property type="evidence" value="ECO:0007669"/>
    <property type="project" value="UniProtKB-ARBA"/>
</dbReference>
<evidence type="ECO:0000256" key="1">
    <source>
        <dbReference type="ARBA" id="ARBA00001917"/>
    </source>
</evidence>
<name>A0A235B5X0_9BACL</name>
<organism evidence="5 6">
    <name type="scientific">Paludifilum halophilum</name>
    <dbReference type="NCBI Taxonomy" id="1642702"/>
    <lineage>
        <taxon>Bacteria</taxon>
        <taxon>Bacillati</taxon>
        <taxon>Bacillota</taxon>
        <taxon>Bacilli</taxon>
        <taxon>Bacillales</taxon>
        <taxon>Thermoactinomycetaceae</taxon>
        <taxon>Paludifilum</taxon>
    </lineage>
</organism>
<evidence type="ECO:0000259" key="4">
    <source>
        <dbReference type="Pfam" id="PF01613"/>
    </source>
</evidence>
<dbReference type="OrthoDB" id="9794638at2"/>
<accession>A0A235B5X0</accession>
<dbReference type="PANTHER" id="PTHR43567">
    <property type="entry name" value="FLAVOREDOXIN-RELATED-RELATED"/>
    <property type="match status" value="1"/>
</dbReference>
<comment type="cofactor">
    <cofactor evidence="1">
        <name>FMN</name>
        <dbReference type="ChEBI" id="CHEBI:58210"/>
    </cofactor>
</comment>
<dbReference type="Gene3D" id="2.30.110.10">
    <property type="entry name" value="Electron Transport, Fmn-binding Protein, Chain A"/>
    <property type="match status" value="1"/>
</dbReference>
<sequence length="201" mass="22720">MTLQHRTVQPKILYYGTPVVLLSTCNEDGTTNISPISSSWALGSCLVLGLGCGGKGLENLKRYPECVINLPDPSLWRHVERLALLTGKTPVPSSKKELGFRYEKDKFSAAKLTPCESEKVRPARIAECPLQIEASVQDIRIPENHPWFAVVETETRRVHAREAYILGDHYIDPNQWRPLIYNFRHYFSLGEELGKTARAET</sequence>
<dbReference type="PANTHER" id="PTHR43567:SF1">
    <property type="entry name" value="FLAVOREDOXIN"/>
    <property type="match status" value="1"/>
</dbReference>
<evidence type="ECO:0000256" key="3">
    <source>
        <dbReference type="ARBA" id="ARBA00038054"/>
    </source>
</evidence>
<dbReference type="GO" id="GO:0010181">
    <property type="term" value="F:FMN binding"/>
    <property type="evidence" value="ECO:0007669"/>
    <property type="project" value="InterPro"/>
</dbReference>
<dbReference type="Proteomes" id="UP000215459">
    <property type="component" value="Unassembled WGS sequence"/>
</dbReference>
<comment type="similarity">
    <text evidence="3">Belongs to the flavoredoxin family.</text>
</comment>
<feature type="domain" description="Flavin reductase like" evidence="4">
    <location>
        <begin position="15"/>
        <end position="189"/>
    </location>
</feature>